<reference evidence="1" key="1">
    <citation type="submission" date="2023-04" db="EMBL/GenBank/DDBJ databases">
        <title>Draft Genome sequencing of Naganishia species isolated from polar environments using Oxford Nanopore Technology.</title>
        <authorList>
            <person name="Leo P."/>
            <person name="Venkateswaran K."/>
        </authorList>
    </citation>
    <scope>NUCLEOTIDE SEQUENCE</scope>
    <source>
        <strain evidence="1">DBVPG 5303</strain>
    </source>
</reference>
<accession>A0ACC2XKS2</accession>
<gene>
    <name evidence="1" type="ORF">QFC24_003376</name>
</gene>
<protein>
    <submittedName>
        <fullName evidence="1">Uncharacterized protein</fullName>
    </submittedName>
</protein>
<organism evidence="1 2">
    <name type="scientific">Naganishia onofrii</name>
    <dbReference type="NCBI Taxonomy" id="1851511"/>
    <lineage>
        <taxon>Eukaryota</taxon>
        <taxon>Fungi</taxon>
        <taxon>Dikarya</taxon>
        <taxon>Basidiomycota</taxon>
        <taxon>Agaricomycotina</taxon>
        <taxon>Tremellomycetes</taxon>
        <taxon>Filobasidiales</taxon>
        <taxon>Filobasidiaceae</taxon>
        <taxon>Naganishia</taxon>
    </lineage>
</organism>
<evidence type="ECO:0000313" key="1">
    <source>
        <dbReference type="EMBL" id="KAJ9124583.1"/>
    </source>
</evidence>
<comment type="caution">
    <text evidence="1">The sequence shown here is derived from an EMBL/GenBank/DDBJ whole genome shotgun (WGS) entry which is preliminary data.</text>
</comment>
<keyword evidence="2" id="KW-1185">Reference proteome</keyword>
<sequence>MLSVSQTFFNHTGIAIGGKYERNRPLRREARQQPPGSVDQDGFVKPFAPAVIDTPTPANRFYHLKPIDPNTRKGKGPVSQLSVVSPSKKSMHDVYADAALVVRDLSPDLPHKLPGEQKNAGTSHSDQQYARLPSIGMVGSIAEREEDLDESLSVPTGMTQIVLGWKAEQEARRSEQEAQEKAKNRILPMSPTKASPHSLRHILAPETIPTEKPRDDLRNIATDPSSAPTSNNPWPLFYAAQNAISPSATDIASGVLDIASGVLDTHKTAQRNSIESKDKTGNYLSAQNHGIEAKQANNEASVSDAAPMAVGNSLSARAPTTPIPHQGVTMEEVGPNLITQPLIANITQVSTLYTLSADDLDDAINEILAEPGFIPFVSTFLAPLIYPFNPIPCNWQVENLQSCWRARVSLLTGNERYDPSQKRDE</sequence>
<name>A0ACC2XKS2_9TREE</name>
<evidence type="ECO:0000313" key="2">
    <source>
        <dbReference type="Proteomes" id="UP001234202"/>
    </source>
</evidence>
<proteinExistence type="predicted"/>
<dbReference type="EMBL" id="JASBWV010000010">
    <property type="protein sequence ID" value="KAJ9124583.1"/>
    <property type="molecule type" value="Genomic_DNA"/>
</dbReference>
<dbReference type="Proteomes" id="UP001234202">
    <property type="component" value="Unassembled WGS sequence"/>
</dbReference>